<dbReference type="Proteomes" id="UP000199474">
    <property type="component" value="Unassembled WGS sequence"/>
</dbReference>
<dbReference type="InterPro" id="IPR041236">
    <property type="entry name" value="PriA_C"/>
</dbReference>
<comment type="similarity">
    <text evidence="12">Belongs to the helicase family. PriA subfamily.</text>
</comment>
<dbReference type="InterPro" id="IPR005259">
    <property type="entry name" value="PriA"/>
</dbReference>
<evidence type="ECO:0000256" key="7">
    <source>
        <dbReference type="ARBA" id="ARBA00022833"/>
    </source>
</evidence>
<dbReference type="GO" id="GO:0006310">
    <property type="term" value="P:DNA recombination"/>
    <property type="evidence" value="ECO:0007669"/>
    <property type="project" value="InterPro"/>
</dbReference>
<dbReference type="Pfam" id="PF18074">
    <property type="entry name" value="PriA_C"/>
    <property type="match status" value="1"/>
</dbReference>
<evidence type="ECO:0000256" key="10">
    <source>
        <dbReference type="ARBA" id="ARBA00023235"/>
    </source>
</evidence>
<evidence type="ECO:0000256" key="2">
    <source>
        <dbReference type="ARBA" id="ARBA00022705"/>
    </source>
</evidence>
<feature type="binding site" evidence="12">
    <location>
        <position position="516"/>
    </location>
    <ligand>
        <name>Zn(2+)</name>
        <dbReference type="ChEBI" id="CHEBI:29105"/>
        <label>2</label>
    </ligand>
</feature>
<comment type="function">
    <text evidence="12">Initiates the restart of stalled replication forks, which reloads the replicative helicase on sites other than the origin of replication. Recognizes and binds to abandoned replication forks and remodels them to uncover a helicase loading site. Promotes assembly of the primosome at these replication forks.</text>
</comment>
<keyword evidence="10 12" id="KW-0413">Isomerase</keyword>
<dbReference type="FunFam" id="3.40.1440.60:FF:000001">
    <property type="entry name" value="Primosomal protein N"/>
    <property type="match status" value="1"/>
</dbReference>
<feature type="binding site" evidence="12">
    <location>
        <position position="547"/>
    </location>
    <ligand>
        <name>Zn(2+)</name>
        <dbReference type="ChEBI" id="CHEBI:29105"/>
        <label>1</label>
    </ligand>
</feature>
<protein>
    <recommendedName>
        <fullName evidence="12">Replication restart protein PriA</fullName>
    </recommendedName>
    <alternativeName>
        <fullName evidence="12">ATP-dependent DNA helicase PriA</fullName>
        <ecNumber evidence="12">5.6.2.4</ecNumber>
    </alternativeName>
    <alternativeName>
        <fullName evidence="12">DNA 3'-5' helicase PriA</fullName>
    </alternativeName>
</protein>
<keyword evidence="8 12" id="KW-0067">ATP-binding</keyword>
<dbReference type="InterPro" id="IPR027417">
    <property type="entry name" value="P-loop_NTPase"/>
</dbReference>
<evidence type="ECO:0000256" key="12">
    <source>
        <dbReference type="HAMAP-Rule" id="MF_00983"/>
    </source>
</evidence>
<dbReference type="GO" id="GO:0006302">
    <property type="term" value="P:double-strand break repair"/>
    <property type="evidence" value="ECO:0007669"/>
    <property type="project" value="InterPro"/>
</dbReference>
<proteinExistence type="inferred from homology"/>
<evidence type="ECO:0000256" key="11">
    <source>
        <dbReference type="ARBA" id="ARBA00048988"/>
    </source>
</evidence>
<evidence type="ECO:0000256" key="1">
    <source>
        <dbReference type="ARBA" id="ARBA00022515"/>
    </source>
</evidence>
<dbReference type="InterPro" id="IPR014001">
    <property type="entry name" value="Helicase_ATP-bd"/>
</dbReference>
<evidence type="ECO:0000256" key="4">
    <source>
        <dbReference type="ARBA" id="ARBA00022741"/>
    </source>
</evidence>
<dbReference type="InterPro" id="IPR001650">
    <property type="entry name" value="Helicase_C-like"/>
</dbReference>
<dbReference type="HAMAP" id="MF_00983">
    <property type="entry name" value="PriA"/>
    <property type="match status" value="1"/>
</dbReference>
<feature type="binding site" evidence="12">
    <location>
        <position position="519"/>
    </location>
    <ligand>
        <name>Zn(2+)</name>
        <dbReference type="ChEBI" id="CHEBI:29105"/>
        <label>2</label>
    </ligand>
</feature>
<dbReference type="Pfam" id="PF00270">
    <property type="entry name" value="DEAD"/>
    <property type="match status" value="1"/>
</dbReference>
<feature type="binding site" evidence="12">
    <location>
        <position position="507"/>
    </location>
    <ligand>
        <name>Zn(2+)</name>
        <dbReference type="ChEBI" id="CHEBI:29105"/>
        <label>1</label>
    </ligand>
</feature>
<evidence type="ECO:0000259" key="13">
    <source>
        <dbReference type="PROSITE" id="PS51192"/>
    </source>
</evidence>
<dbReference type="CDD" id="cd17929">
    <property type="entry name" value="DEXHc_priA"/>
    <property type="match status" value="1"/>
</dbReference>
<dbReference type="EMBL" id="FOMR01000004">
    <property type="protein sequence ID" value="SFD81805.1"/>
    <property type="molecule type" value="Genomic_DNA"/>
</dbReference>
<comment type="cofactor">
    <cofactor evidence="12">
        <name>Zn(2+)</name>
        <dbReference type="ChEBI" id="CHEBI:29105"/>
    </cofactor>
    <text evidence="12">Binds 2 zinc ions per subunit.</text>
</comment>
<feature type="binding site" evidence="12">
    <location>
        <position position="537"/>
    </location>
    <ligand>
        <name>Zn(2+)</name>
        <dbReference type="ChEBI" id="CHEBI:29105"/>
        <label>2</label>
    </ligand>
</feature>
<evidence type="ECO:0000256" key="5">
    <source>
        <dbReference type="ARBA" id="ARBA00022801"/>
    </source>
</evidence>
<keyword evidence="1 12" id="KW-0639">Primosome</keyword>
<reference evidence="16" key="1">
    <citation type="submission" date="2016-10" db="EMBL/GenBank/DDBJ databases">
        <authorList>
            <person name="Varghese N."/>
            <person name="Submissions S."/>
        </authorList>
    </citation>
    <scope>NUCLEOTIDE SEQUENCE [LARGE SCALE GENOMIC DNA]</scope>
    <source>
        <strain evidence="16">DSM 22530</strain>
    </source>
</reference>
<dbReference type="STRING" id="640948.SAMN05216238_104217"/>
<dbReference type="AlphaFoldDB" id="A0A1I1VG92"/>
<keyword evidence="2 12" id="KW-0235">DNA replication</keyword>
<comment type="catalytic activity">
    <reaction evidence="11 12">
        <text>ATP + H2O = ADP + phosphate + H(+)</text>
        <dbReference type="Rhea" id="RHEA:13065"/>
        <dbReference type="ChEBI" id="CHEBI:15377"/>
        <dbReference type="ChEBI" id="CHEBI:15378"/>
        <dbReference type="ChEBI" id="CHEBI:30616"/>
        <dbReference type="ChEBI" id="CHEBI:43474"/>
        <dbReference type="ChEBI" id="CHEBI:456216"/>
        <dbReference type="EC" id="5.6.2.4"/>
    </reaction>
</comment>
<dbReference type="GO" id="GO:1990077">
    <property type="term" value="C:primosome complex"/>
    <property type="evidence" value="ECO:0007669"/>
    <property type="project" value="UniProtKB-UniRule"/>
</dbReference>
<dbReference type="Pfam" id="PF17764">
    <property type="entry name" value="PriA_3primeBD"/>
    <property type="match status" value="1"/>
</dbReference>
<gene>
    <name evidence="12" type="primary">priA</name>
    <name evidence="15" type="ORF">SAMN05216238_104217</name>
</gene>
<feature type="binding site" evidence="12">
    <location>
        <position position="534"/>
    </location>
    <ligand>
        <name>Zn(2+)</name>
        <dbReference type="ChEBI" id="CHEBI:29105"/>
        <label>2</label>
    </ligand>
</feature>
<keyword evidence="9 12" id="KW-0238">DNA-binding</keyword>
<dbReference type="PROSITE" id="PS51192">
    <property type="entry name" value="HELICASE_ATP_BIND_1"/>
    <property type="match status" value="1"/>
</dbReference>
<accession>A0A1I1VG92</accession>
<evidence type="ECO:0000259" key="14">
    <source>
        <dbReference type="PROSITE" id="PS51194"/>
    </source>
</evidence>
<feature type="binding site" evidence="12">
    <location>
        <position position="510"/>
    </location>
    <ligand>
        <name>Zn(2+)</name>
        <dbReference type="ChEBI" id="CHEBI:29105"/>
        <label>1</label>
    </ligand>
</feature>
<dbReference type="InterPro" id="IPR011545">
    <property type="entry name" value="DEAD/DEAH_box_helicase_dom"/>
</dbReference>
<dbReference type="GO" id="GO:0006270">
    <property type="term" value="P:DNA replication initiation"/>
    <property type="evidence" value="ECO:0007669"/>
    <property type="project" value="TreeGrafter"/>
</dbReference>
<dbReference type="OrthoDB" id="9759544at2"/>
<dbReference type="RefSeq" id="WP_090083659.1">
    <property type="nucleotide sequence ID" value="NZ_FOMR01000004.1"/>
</dbReference>
<dbReference type="SMART" id="SM00487">
    <property type="entry name" value="DEXDc"/>
    <property type="match status" value="1"/>
</dbReference>
<evidence type="ECO:0000256" key="9">
    <source>
        <dbReference type="ARBA" id="ARBA00023125"/>
    </source>
</evidence>
<feature type="domain" description="Helicase C-terminal" evidence="14">
    <location>
        <begin position="542"/>
        <end position="710"/>
    </location>
</feature>
<dbReference type="NCBIfam" id="NF004066">
    <property type="entry name" value="PRK05580.1-3"/>
    <property type="match status" value="1"/>
</dbReference>
<keyword evidence="6 12" id="KW-0347">Helicase</keyword>
<keyword evidence="16" id="KW-1185">Reference proteome</keyword>
<evidence type="ECO:0000313" key="16">
    <source>
        <dbReference type="Proteomes" id="UP000199474"/>
    </source>
</evidence>
<dbReference type="InterPro" id="IPR040498">
    <property type="entry name" value="PriA_CRR"/>
</dbReference>
<feature type="domain" description="Helicase ATP-binding" evidence="13">
    <location>
        <begin position="279"/>
        <end position="445"/>
    </location>
</feature>
<dbReference type="InterPro" id="IPR042115">
    <property type="entry name" value="PriA_3primeBD_sf"/>
</dbReference>
<dbReference type="SUPFAM" id="SSF52540">
    <property type="entry name" value="P-loop containing nucleoside triphosphate hydrolases"/>
    <property type="match status" value="2"/>
</dbReference>
<dbReference type="PROSITE" id="PS51194">
    <property type="entry name" value="HELICASE_CTER"/>
    <property type="match status" value="1"/>
</dbReference>
<dbReference type="GO" id="GO:0003677">
    <property type="term" value="F:DNA binding"/>
    <property type="evidence" value="ECO:0007669"/>
    <property type="project" value="UniProtKB-UniRule"/>
</dbReference>
<evidence type="ECO:0000313" key="15">
    <source>
        <dbReference type="EMBL" id="SFD81805.1"/>
    </source>
</evidence>
<keyword evidence="3 12" id="KW-0479">Metal-binding</keyword>
<sequence>MNIAKVIVDVPASSINQTFDYVIPERFLEILKPGMRVIVPFGPRKIMGYVVDWTNDSDFNNLKEINDVLDLTPVLTPELLELGKWLAEYTLSLYITAFQAMLPQVLKANYKKELERISNEPLSDQLEAFFAGRDSVSYEELENTSVSFSQIQRAIQDGAIAVRYLVKSRVTKKHVAFVRPAVETQLLTEAFEDISDRAKKQKEIIDYFIDHPEEIELNQLIKLFKTTRSTINALQDKGLIVSFKKEVYRNPYNDDAFESTTALELTNEQRRAIEPIKQHIKNDEHDVFLLHGVTGSGKTEIYLQAIQDVINKGEEAIVLVPEISLTPQMVNRFKGRFGSNVAVLHSALSYGEKYDEWRRVHRKEVQVVVGARSAVFAPFENLGIIIIDEEHENSYKQEDQPRYHARDAAIRRGENHRCPVILGSATPTLESYARAQKGVYKLAVLEKRTNEKAMPEVDIVDMREELHAGNRSMFSRRLKETIDQRINRGEQAVLLLNRRGYSTFVMCRDCGHVKECPHCDIALTFHKLHNQLKCHYCSYEEPMPMYCPSCSSDLIRFFGTGTQRIEEALTQLVPEARVLRMDVDTTRRKGSHEKLLNQFANKEADILLGTQMIAKGLDFENVTLVGVLTADSMLHLPDFRSAEKTFQLLTQVSGRAGRHELPGEVIVQTYTPEHYSIELASQYDYMAFYKQEMQIRKKFQYPPYVFLALITVSHKNHITAVKSTQQIVQALWPLLQHDSVILGPTPSPITRVKDRYRYQCMIKYRHEPELRTLINKIVQQFDEDVRKNDLLISVDMQPYQLM</sequence>
<dbReference type="PANTHER" id="PTHR30580">
    <property type="entry name" value="PRIMOSOMAL PROTEIN N"/>
    <property type="match status" value="1"/>
</dbReference>
<comment type="subunit">
    <text evidence="12">Component of the replication restart primosome.</text>
</comment>
<dbReference type="GO" id="GO:0006269">
    <property type="term" value="P:DNA replication, synthesis of primer"/>
    <property type="evidence" value="ECO:0007669"/>
    <property type="project" value="UniProtKB-KW"/>
</dbReference>
<dbReference type="GO" id="GO:0005524">
    <property type="term" value="F:ATP binding"/>
    <property type="evidence" value="ECO:0007669"/>
    <property type="project" value="UniProtKB-UniRule"/>
</dbReference>
<dbReference type="GO" id="GO:0008270">
    <property type="term" value="F:zinc ion binding"/>
    <property type="evidence" value="ECO:0007669"/>
    <property type="project" value="UniProtKB-UniRule"/>
</dbReference>
<comment type="catalytic activity">
    <reaction evidence="12">
        <text>Couples ATP hydrolysis with the unwinding of duplex DNA by translocating in the 3'-5' direction.</text>
        <dbReference type="EC" id="5.6.2.4"/>
    </reaction>
</comment>
<organism evidence="15 16">
    <name type="scientific">Lentibacillus persicus</name>
    <dbReference type="NCBI Taxonomy" id="640948"/>
    <lineage>
        <taxon>Bacteria</taxon>
        <taxon>Bacillati</taxon>
        <taxon>Bacillota</taxon>
        <taxon>Bacilli</taxon>
        <taxon>Bacillales</taxon>
        <taxon>Bacillaceae</taxon>
        <taxon>Lentibacillus</taxon>
    </lineage>
</organism>
<dbReference type="InterPro" id="IPR041222">
    <property type="entry name" value="PriA_3primeBD"/>
</dbReference>
<dbReference type="GO" id="GO:0043138">
    <property type="term" value="F:3'-5' DNA helicase activity"/>
    <property type="evidence" value="ECO:0007669"/>
    <property type="project" value="UniProtKB-EC"/>
</dbReference>
<keyword evidence="7 12" id="KW-0862">Zinc</keyword>
<dbReference type="Gene3D" id="3.40.1440.60">
    <property type="entry name" value="PriA, 3(prime) DNA-binding domain"/>
    <property type="match status" value="1"/>
</dbReference>
<dbReference type="FunFam" id="3.40.50.300:FF:000489">
    <property type="entry name" value="Primosome assembly protein PriA"/>
    <property type="match status" value="1"/>
</dbReference>
<feature type="binding site" evidence="12">
    <location>
        <position position="550"/>
    </location>
    <ligand>
        <name>Zn(2+)</name>
        <dbReference type="ChEBI" id="CHEBI:29105"/>
        <label>1</label>
    </ligand>
</feature>
<dbReference type="GO" id="GO:0016887">
    <property type="term" value="F:ATP hydrolysis activity"/>
    <property type="evidence" value="ECO:0007669"/>
    <property type="project" value="RHEA"/>
</dbReference>
<dbReference type="PANTHER" id="PTHR30580:SF0">
    <property type="entry name" value="PRIMOSOMAL PROTEIN N"/>
    <property type="match status" value="1"/>
</dbReference>
<dbReference type="EC" id="5.6.2.4" evidence="12"/>
<dbReference type="Pfam" id="PF00271">
    <property type="entry name" value="Helicase_C"/>
    <property type="match status" value="1"/>
</dbReference>
<evidence type="ECO:0000256" key="6">
    <source>
        <dbReference type="ARBA" id="ARBA00022806"/>
    </source>
</evidence>
<dbReference type="CDD" id="cd18804">
    <property type="entry name" value="SF2_C_priA"/>
    <property type="match status" value="1"/>
</dbReference>
<evidence type="ECO:0000256" key="8">
    <source>
        <dbReference type="ARBA" id="ARBA00022840"/>
    </source>
</evidence>
<dbReference type="NCBIfam" id="TIGR00595">
    <property type="entry name" value="priA"/>
    <property type="match status" value="1"/>
</dbReference>
<dbReference type="Pfam" id="PF18319">
    <property type="entry name" value="Zn_ribbon_PriA"/>
    <property type="match status" value="1"/>
</dbReference>
<dbReference type="Gene3D" id="3.40.50.300">
    <property type="entry name" value="P-loop containing nucleotide triphosphate hydrolases"/>
    <property type="match status" value="2"/>
</dbReference>
<name>A0A1I1VG92_9BACI</name>
<keyword evidence="4 12" id="KW-0547">Nucleotide-binding</keyword>
<keyword evidence="5 12" id="KW-0378">Hydrolase</keyword>
<dbReference type="SMART" id="SM00490">
    <property type="entry name" value="HELICc"/>
    <property type="match status" value="1"/>
</dbReference>
<evidence type="ECO:0000256" key="3">
    <source>
        <dbReference type="ARBA" id="ARBA00022723"/>
    </source>
</evidence>